<gene>
    <name evidence="2" type="ORF">GO755_09005</name>
</gene>
<accession>A0A7K1S8T9</accession>
<reference evidence="2 3" key="1">
    <citation type="submission" date="2019-12" db="EMBL/GenBank/DDBJ databases">
        <title>Spirosoma sp. HMF4905 genome sequencing and assembly.</title>
        <authorList>
            <person name="Kang H."/>
            <person name="Cha I."/>
            <person name="Kim H."/>
            <person name="Joh K."/>
        </authorList>
    </citation>
    <scope>NUCLEOTIDE SEQUENCE [LARGE SCALE GENOMIC DNA]</scope>
    <source>
        <strain evidence="2 3">HMF4905</strain>
    </source>
</reference>
<sequence length="147" mass="17217">MARFLLLLVCITLSQGVQAQWRLIYTSKDILAEESDTIHKITSIHSRGALSKYLIVHSSDQSKKRVLKKDIWGYIDGDNKLWRSYNKEFYMVTNYNGGWVEYAITRLVPDRPSQSFNLLLYSRTLDSRVYSNWMKAMGDLPQNYIVR</sequence>
<feature type="signal peptide" evidence="1">
    <location>
        <begin position="1"/>
        <end position="19"/>
    </location>
</feature>
<dbReference type="Proteomes" id="UP000436006">
    <property type="component" value="Unassembled WGS sequence"/>
</dbReference>
<protein>
    <submittedName>
        <fullName evidence="2">Uncharacterized protein</fullName>
    </submittedName>
</protein>
<dbReference type="AlphaFoldDB" id="A0A7K1S8T9"/>
<keyword evidence="1" id="KW-0732">Signal</keyword>
<keyword evidence="3" id="KW-1185">Reference proteome</keyword>
<organism evidence="2 3">
    <name type="scientific">Spirosoma arboris</name>
    <dbReference type="NCBI Taxonomy" id="2682092"/>
    <lineage>
        <taxon>Bacteria</taxon>
        <taxon>Pseudomonadati</taxon>
        <taxon>Bacteroidota</taxon>
        <taxon>Cytophagia</taxon>
        <taxon>Cytophagales</taxon>
        <taxon>Cytophagaceae</taxon>
        <taxon>Spirosoma</taxon>
    </lineage>
</organism>
<evidence type="ECO:0000313" key="3">
    <source>
        <dbReference type="Proteomes" id="UP000436006"/>
    </source>
</evidence>
<comment type="caution">
    <text evidence="2">The sequence shown here is derived from an EMBL/GenBank/DDBJ whole genome shotgun (WGS) entry which is preliminary data.</text>
</comment>
<evidence type="ECO:0000256" key="1">
    <source>
        <dbReference type="SAM" id="SignalP"/>
    </source>
</evidence>
<feature type="chain" id="PRO_5029525277" evidence="1">
    <location>
        <begin position="20"/>
        <end position="147"/>
    </location>
</feature>
<proteinExistence type="predicted"/>
<name>A0A7K1S8T9_9BACT</name>
<dbReference type="RefSeq" id="WP_157584423.1">
    <property type="nucleotide sequence ID" value="NZ_WPIN01000003.1"/>
</dbReference>
<evidence type="ECO:0000313" key="2">
    <source>
        <dbReference type="EMBL" id="MVM30170.1"/>
    </source>
</evidence>
<dbReference type="EMBL" id="WPIN01000003">
    <property type="protein sequence ID" value="MVM30170.1"/>
    <property type="molecule type" value="Genomic_DNA"/>
</dbReference>